<evidence type="ECO:0000259" key="5">
    <source>
        <dbReference type="SMART" id="SM01131"/>
    </source>
</evidence>
<dbReference type="InterPro" id="IPR038763">
    <property type="entry name" value="DHH_sf"/>
</dbReference>
<dbReference type="SMART" id="SM01131">
    <property type="entry name" value="DHHA2"/>
    <property type="match status" value="1"/>
</dbReference>
<evidence type="ECO:0000256" key="1">
    <source>
        <dbReference type="ARBA" id="ARBA00001936"/>
    </source>
</evidence>
<dbReference type="Proteomes" id="UP001163846">
    <property type="component" value="Unassembled WGS sequence"/>
</dbReference>
<keyword evidence="2" id="KW-0479">Metal-binding</keyword>
<comment type="caution">
    <text evidence="6">The sequence shown here is derived from an EMBL/GenBank/DDBJ whole genome shotgun (WGS) entry which is preliminary data.</text>
</comment>
<dbReference type="Pfam" id="PF02833">
    <property type="entry name" value="DHHA2"/>
    <property type="match status" value="1"/>
</dbReference>
<dbReference type="Gene3D" id="3.90.1640.10">
    <property type="entry name" value="inorganic pyrophosphatase (n-terminal core)"/>
    <property type="match status" value="1"/>
</dbReference>
<evidence type="ECO:0000256" key="2">
    <source>
        <dbReference type="ARBA" id="ARBA00022723"/>
    </source>
</evidence>
<dbReference type="GO" id="GO:0046872">
    <property type="term" value="F:metal ion binding"/>
    <property type="evidence" value="ECO:0007669"/>
    <property type="project" value="UniProtKB-KW"/>
</dbReference>
<dbReference type="InterPro" id="IPR038222">
    <property type="entry name" value="DHHA2_dom_sf"/>
</dbReference>
<keyword evidence="4" id="KW-0464">Manganese</keyword>
<dbReference type="InterPro" id="IPR004097">
    <property type="entry name" value="DHHA2"/>
</dbReference>
<feature type="domain" description="DHHA2" evidence="5">
    <location>
        <begin position="273"/>
        <end position="446"/>
    </location>
</feature>
<sequence>MSFLNRMYRLSTFVRIPRMYEPQRQSIAPAAAATLADFLSSTREQYLRDVQDASGKAQNWTVVMGNEAGDLDTIASSIAFAWLRTKVHNQPSISLLQMDRDDLDLRAENLHALSLAGISRPKDQLLFVTDLIDFHTFPSHKFALVDHNRLSSSFNPKEEPVVVALVDHHADENLYLDSAEPRIITPSGSCASHIATLMDNVDIPPELADLLLSAILIDTDGLKPGGKAIDVDRKAAEFLISKSSFALSLNTLQTNDTTPPTAPYEMDFIKTLSEELSTKKNDVSHLGPRDLLRRDYKQYEFVLPWHPDTPIIRAGLSTVPVKLADWAANGKLESESEAWMKERGLHILGVLTAYRGASKGKRKREMAWVIQTHSPPTDNFNYDALTKRLWSGLKADEVLDVKEHKKFGNGTLDNIQGNFPHLQVRVFTQNPHATRKVVAPVLKTIMEGQNS</sequence>
<dbReference type="InterPro" id="IPR001667">
    <property type="entry name" value="DDH_dom"/>
</dbReference>
<dbReference type="EMBL" id="MU806058">
    <property type="protein sequence ID" value="KAJ3840946.1"/>
    <property type="molecule type" value="Genomic_DNA"/>
</dbReference>
<gene>
    <name evidence="6" type="ORF">F5878DRAFT_611733</name>
</gene>
<keyword evidence="7" id="KW-1185">Reference proteome</keyword>
<protein>
    <submittedName>
        <fullName evidence="6">Exopolyphosphatase</fullName>
    </submittedName>
</protein>
<dbReference type="GO" id="GO:0004309">
    <property type="term" value="F:exopolyphosphatase activity"/>
    <property type="evidence" value="ECO:0007669"/>
    <property type="project" value="TreeGrafter"/>
</dbReference>
<dbReference type="PANTHER" id="PTHR12112:SF39">
    <property type="entry name" value="EG:152A3.5 PROTEIN (FBGN0003116_PN PROTEIN)"/>
    <property type="match status" value="1"/>
</dbReference>
<reference evidence="6" key="1">
    <citation type="submission" date="2022-08" db="EMBL/GenBank/DDBJ databases">
        <authorList>
            <consortium name="DOE Joint Genome Institute"/>
            <person name="Min B."/>
            <person name="Riley R."/>
            <person name="Sierra-Patev S."/>
            <person name="Naranjo-Ortiz M."/>
            <person name="Looney B."/>
            <person name="Konkel Z."/>
            <person name="Slot J.C."/>
            <person name="Sakamoto Y."/>
            <person name="Steenwyk J.L."/>
            <person name="Rokas A."/>
            <person name="Carro J."/>
            <person name="Camarero S."/>
            <person name="Ferreira P."/>
            <person name="Molpeceres G."/>
            <person name="Ruiz-Duenas F.J."/>
            <person name="Serrano A."/>
            <person name="Henrissat B."/>
            <person name="Drula E."/>
            <person name="Hughes K.W."/>
            <person name="Mata J.L."/>
            <person name="Ishikawa N.K."/>
            <person name="Vargas-Isla R."/>
            <person name="Ushijima S."/>
            <person name="Smith C.A."/>
            <person name="Ahrendt S."/>
            <person name="Andreopoulos W."/>
            <person name="He G."/>
            <person name="Labutti K."/>
            <person name="Lipzen A."/>
            <person name="Ng V."/>
            <person name="Sandor L."/>
            <person name="Barry K."/>
            <person name="Martinez A.T."/>
            <person name="Xiao Y."/>
            <person name="Gibbons J.G."/>
            <person name="Terashima K."/>
            <person name="Hibbett D.S."/>
            <person name="Grigoriev I.V."/>
        </authorList>
    </citation>
    <scope>NUCLEOTIDE SEQUENCE</scope>
    <source>
        <strain evidence="6">TFB9207</strain>
    </source>
</reference>
<evidence type="ECO:0000313" key="7">
    <source>
        <dbReference type="Proteomes" id="UP001163846"/>
    </source>
</evidence>
<keyword evidence="3" id="KW-0378">Hydrolase</keyword>
<dbReference type="SUPFAM" id="SSF64182">
    <property type="entry name" value="DHH phosphoesterases"/>
    <property type="match status" value="1"/>
</dbReference>
<dbReference type="Pfam" id="PF01368">
    <property type="entry name" value="DHH"/>
    <property type="match status" value="1"/>
</dbReference>
<dbReference type="GO" id="GO:0005737">
    <property type="term" value="C:cytoplasm"/>
    <property type="evidence" value="ECO:0007669"/>
    <property type="project" value="InterPro"/>
</dbReference>
<evidence type="ECO:0000256" key="4">
    <source>
        <dbReference type="ARBA" id="ARBA00023211"/>
    </source>
</evidence>
<organism evidence="6 7">
    <name type="scientific">Lentinula raphanica</name>
    <dbReference type="NCBI Taxonomy" id="153919"/>
    <lineage>
        <taxon>Eukaryota</taxon>
        <taxon>Fungi</taxon>
        <taxon>Dikarya</taxon>
        <taxon>Basidiomycota</taxon>
        <taxon>Agaricomycotina</taxon>
        <taxon>Agaricomycetes</taxon>
        <taxon>Agaricomycetidae</taxon>
        <taxon>Agaricales</taxon>
        <taxon>Marasmiineae</taxon>
        <taxon>Omphalotaceae</taxon>
        <taxon>Lentinula</taxon>
    </lineage>
</organism>
<name>A0AA38UH71_9AGAR</name>
<accession>A0AA38UH71</accession>
<dbReference type="AlphaFoldDB" id="A0AA38UH71"/>
<dbReference type="PANTHER" id="PTHR12112">
    <property type="entry name" value="BNIP - RELATED"/>
    <property type="match status" value="1"/>
</dbReference>
<proteinExistence type="predicted"/>
<evidence type="ECO:0000313" key="6">
    <source>
        <dbReference type="EMBL" id="KAJ3840946.1"/>
    </source>
</evidence>
<dbReference type="Gene3D" id="3.10.310.20">
    <property type="entry name" value="DHHA2 domain"/>
    <property type="match status" value="1"/>
</dbReference>
<comment type="cofactor">
    <cofactor evidence="1">
        <name>Mn(2+)</name>
        <dbReference type="ChEBI" id="CHEBI:29035"/>
    </cofactor>
</comment>
<evidence type="ECO:0000256" key="3">
    <source>
        <dbReference type="ARBA" id="ARBA00022801"/>
    </source>
</evidence>